<protein>
    <recommendedName>
        <fullName evidence="14">Rhodopsin</fullName>
    </recommendedName>
</protein>
<dbReference type="GO" id="GO:0005216">
    <property type="term" value="F:monoatomic ion channel activity"/>
    <property type="evidence" value="ECO:0007669"/>
    <property type="project" value="InterPro"/>
</dbReference>
<dbReference type="Pfam" id="PF01036">
    <property type="entry name" value="Bac_rhodopsin"/>
    <property type="match status" value="1"/>
</dbReference>
<dbReference type="PANTHER" id="PTHR28286">
    <property type="match status" value="1"/>
</dbReference>
<evidence type="ECO:0000256" key="1">
    <source>
        <dbReference type="ARBA" id="ARBA00004141"/>
    </source>
</evidence>
<dbReference type="InterPro" id="IPR001425">
    <property type="entry name" value="Arc/bac/fun_rhodopsins"/>
</dbReference>
<dbReference type="AlphaFoldDB" id="A0A6H0XWZ6"/>
<keyword evidence="5 11" id="KW-0812">Transmembrane</keyword>
<dbReference type="Proteomes" id="UP000503462">
    <property type="component" value="Chromosome 3"/>
</dbReference>
<dbReference type="EMBL" id="CP051141">
    <property type="protein sequence ID" value="QIW99272.1"/>
    <property type="molecule type" value="Genomic_DNA"/>
</dbReference>
<accession>A0A6H0XWZ6</accession>
<feature type="transmembrane region" description="Helical" evidence="11">
    <location>
        <begin position="86"/>
        <end position="106"/>
    </location>
</feature>
<dbReference type="PRINTS" id="PR00251">
    <property type="entry name" value="BACTRLOPSIN"/>
</dbReference>
<dbReference type="PROSITE" id="PS00327">
    <property type="entry name" value="BACTERIAL_OPSIN_RET"/>
    <property type="match status" value="1"/>
</dbReference>
<evidence type="ECO:0000256" key="9">
    <source>
        <dbReference type="ARBA" id="ARBA00023136"/>
    </source>
</evidence>
<proteinExistence type="inferred from homology"/>
<evidence type="ECO:0000256" key="7">
    <source>
        <dbReference type="ARBA" id="ARBA00022989"/>
    </source>
</evidence>
<keyword evidence="7 11" id="KW-1133">Transmembrane helix</keyword>
<dbReference type="SMART" id="SM01021">
    <property type="entry name" value="Bac_rhodopsin"/>
    <property type="match status" value="1"/>
</dbReference>
<evidence type="ECO:0000256" key="5">
    <source>
        <dbReference type="ARBA" id="ARBA00022692"/>
    </source>
</evidence>
<keyword evidence="13" id="KW-1185">Reference proteome</keyword>
<dbReference type="PROSITE" id="PS00950">
    <property type="entry name" value="BACTERIAL_OPSIN_1"/>
    <property type="match status" value="1"/>
</dbReference>
<keyword evidence="8" id="KW-0157">Chromophore</keyword>
<feature type="transmembrane region" description="Helical" evidence="11">
    <location>
        <begin position="143"/>
        <end position="162"/>
    </location>
</feature>
<feature type="transmembrane region" description="Helical" evidence="11">
    <location>
        <begin position="182"/>
        <end position="201"/>
    </location>
</feature>
<dbReference type="PANTHER" id="PTHR28286:SF1">
    <property type="entry name" value="30 KDA HEAT SHOCK PROTEIN-RELATED"/>
    <property type="match status" value="1"/>
</dbReference>
<name>A0A6H0XWZ6_9PEZI</name>
<evidence type="ECO:0000256" key="2">
    <source>
        <dbReference type="ARBA" id="ARBA00008130"/>
    </source>
</evidence>
<feature type="transmembrane region" description="Helical" evidence="11">
    <location>
        <begin position="58"/>
        <end position="79"/>
    </location>
</feature>
<comment type="similarity">
    <text evidence="2">Belongs to the archaeal/bacterial/fungal opsin family.</text>
</comment>
<dbReference type="GO" id="GO:0009881">
    <property type="term" value="F:photoreceptor activity"/>
    <property type="evidence" value="ECO:0007669"/>
    <property type="project" value="UniProtKB-KW"/>
</dbReference>
<keyword evidence="9 11" id="KW-0472">Membrane</keyword>
<dbReference type="CDD" id="cd15239">
    <property type="entry name" value="7tm_YRO2_fungal-like"/>
    <property type="match status" value="1"/>
</dbReference>
<dbReference type="SUPFAM" id="SSF81321">
    <property type="entry name" value="Family A G protein-coupled receptor-like"/>
    <property type="match status" value="1"/>
</dbReference>
<keyword evidence="10" id="KW-0675">Receptor</keyword>
<organism evidence="12 13">
    <name type="scientific">Peltaster fructicola</name>
    <dbReference type="NCBI Taxonomy" id="286661"/>
    <lineage>
        <taxon>Eukaryota</taxon>
        <taxon>Fungi</taxon>
        <taxon>Dikarya</taxon>
        <taxon>Ascomycota</taxon>
        <taxon>Pezizomycotina</taxon>
        <taxon>Dothideomycetes</taxon>
        <taxon>Dothideomycetes incertae sedis</taxon>
        <taxon>Peltaster</taxon>
    </lineage>
</organism>
<evidence type="ECO:0000313" key="12">
    <source>
        <dbReference type="EMBL" id="QIW99272.1"/>
    </source>
</evidence>
<dbReference type="GO" id="GO:0007602">
    <property type="term" value="P:phototransduction"/>
    <property type="evidence" value="ECO:0007669"/>
    <property type="project" value="UniProtKB-KW"/>
</dbReference>
<dbReference type="OrthoDB" id="536545at2759"/>
<evidence type="ECO:0000256" key="6">
    <source>
        <dbReference type="ARBA" id="ARBA00022925"/>
    </source>
</evidence>
<dbReference type="InterPro" id="IPR043476">
    <property type="entry name" value="Yro2-like_7TM"/>
</dbReference>
<keyword evidence="6" id="KW-0681">Retinal protein</keyword>
<dbReference type="FunFam" id="1.20.1070.10:FF:000160">
    <property type="entry name" value="Related to Opsin-1"/>
    <property type="match status" value="1"/>
</dbReference>
<feature type="transmembrane region" description="Helical" evidence="11">
    <location>
        <begin position="13"/>
        <end position="38"/>
    </location>
</feature>
<feature type="transmembrane region" description="Helical" evidence="11">
    <location>
        <begin position="112"/>
        <end position="131"/>
    </location>
</feature>
<comment type="subcellular location">
    <subcellularLocation>
        <location evidence="1">Membrane</location>
        <topology evidence="1">Multi-pass membrane protein</topology>
    </subcellularLocation>
</comment>
<evidence type="ECO:0000256" key="3">
    <source>
        <dbReference type="ARBA" id="ARBA00022543"/>
    </source>
</evidence>
<reference evidence="12 13" key="1">
    <citation type="journal article" date="2016" name="Sci. Rep.">
        <title>Peltaster fructicola genome reveals evolution from an invasive phytopathogen to an ectophytic parasite.</title>
        <authorList>
            <person name="Xu C."/>
            <person name="Chen H."/>
            <person name="Gleason M.L."/>
            <person name="Xu J.R."/>
            <person name="Liu H."/>
            <person name="Zhang R."/>
            <person name="Sun G."/>
        </authorList>
    </citation>
    <scope>NUCLEOTIDE SEQUENCE [LARGE SCALE GENOMIC DNA]</scope>
    <source>
        <strain evidence="12 13">LNHT1506</strain>
    </source>
</reference>
<evidence type="ECO:0000313" key="13">
    <source>
        <dbReference type="Proteomes" id="UP000503462"/>
    </source>
</evidence>
<evidence type="ECO:0000256" key="11">
    <source>
        <dbReference type="SAM" id="Phobius"/>
    </source>
</evidence>
<keyword evidence="4" id="KW-0716">Sensory transduction</keyword>
<evidence type="ECO:0000256" key="4">
    <source>
        <dbReference type="ARBA" id="ARBA00022606"/>
    </source>
</evidence>
<dbReference type="GO" id="GO:0005783">
    <property type="term" value="C:endoplasmic reticulum"/>
    <property type="evidence" value="ECO:0007669"/>
    <property type="project" value="TreeGrafter"/>
</dbReference>
<evidence type="ECO:0000256" key="10">
    <source>
        <dbReference type="ARBA" id="ARBA00023170"/>
    </source>
</evidence>
<evidence type="ECO:0008006" key="14">
    <source>
        <dbReference type="Google" id="ProtNLM"/>
    </source>
</evidence>
<dbReference type="GO" id="GO:0005886">
    <property type="term" value="C:plasma membrane"/>
    <property type="evidence" value="ECO:0007669"/>
    <property type="project" value="TreeGrafter"/>
</dbReference>
<keyword evidence="3" id="KW-0600">Photoreceptor protein</keyword>
<gene>
    <name evidence="12" type="ORF">AMS68_004790</name>
</gene>
<evidence type="ECO:0000256" key="8">
    <source>
        <dbReference type="ARBA" id="ARBA00022991"/>
    </source>
</evidence>
<sequence length="254" mass="28020">MGLSLTKPRTHRLFHYITAGITMVASIAYFSMASNLGYTGVTVEFLRNSDQTVREIFYVRYIDWFITTPLLLLDLLLTAGMPAPTILFVILLDEVMIVTGLVGALVSTSYKWGYFTFGCVALGYVLYVLTVEARLHANHLGKDIGRVFLTCGALTSLLWTLYPIAWGVCEGGNVIHPDSEAVFYGVLDVFAKPVFGALLLFGHRNIDPARLGLHIRDYDDKDFSVRNTNKQNKEIAATEGVAAHNGTTTTAETV</sequence>
<dbReference type="Gene3D" id="1.20.1070.10">
    <property type="entry name" value="Rhodopsin 7-helix transmembrane proteins"/>
    <property type="match status" value="1"/>
</dbReference>
<dbReference type="InterPro" id="IPR018229">
    <property type="entry name" value="Rhodopsin_retinal_BS"/>
</dbReference>